<dbReference type="FunFam" id="1.20.1720.10:FF:000004">
    <property type="entry name" value="EmrB/QacA family drug resistance transporter"/>
    <property type="match status" value="1"/>
</dbReference>
<feature type="transmembrane region" description="Helical" evidence="9">
    <location>
        <begin position="68"/>
        <end position="86"/>
    </location>
</feature>
<evidence type="ECO:0000256" key="2">
    <source>
        <dbReference type="ARBA" id="ARBA00007520"/>
    </source>
</evidence>
<comment type="similarity">
    <text evidence="2">Belongs to the major facilitator superfamily. TCR/Tet family.</text>
</comment>
<evidence type="ECO:0000256" key="6">
    <source>
        <dbReference type="ARBA" id="ARBA00022989"/>
    </source>
</evidence>
<dbReference type="EMBL" id="CP058905">
    <property type="protein sequence ID" value="QLJ99336.2"/>
    <property type="molecule type" value="Genomic_DNA"/>
</dbReference>
<evidence type="ECO:0000313" key="11">
    <source>
        <dbReference type="EMBL" id="QLJ99336.2"/>
    </source>
</evidence>
<protein>
    <submittedName>
        <fullName evidence="11">MFS transporter</fullName>
    </submittedName>
</protein>
<name>A0A7D5YH42_9ACTN</name>
<keyword evidence="5 9" id="KW-0812">Transmembrane</keyword>
<evidence type="ECO:0000256" key="7">
    <source>
        <dbReference type="ARBA" id="ARBA00023136"/>
    </source>
</evidence>
<dbReference type="InterPro" id="IPR011701">
    <property type="entry name" value="MFS"/>
</dbReference>
<evidence type="ECO:0000256" key="4">
    <source>
        <dbReference type="ARBA" id="ARBA00022475"/>
    </source>
</evidence>
<feature type="transmembrane region" description="Helical" evidence="9">
    <location>
        <begin position="190"/>
        <end position="209"/>
    </location>
</feature>
<dbReference type="Gene3D" id="1.20.1720.10">
    <property type="entry name" value="Multidrug resistance protein D"/>
    <property type="match status" value="1"/>
</dbReference>
<dbReference type="InterPro" id="IPR001958">
    <property type="entry name" value="Tet-R_TetA/multi-R_MdtG-like"/>
</dbReference>
<dbReference type="PRINTS" id="PR01035">
    <property type="entry name" value="TCRTETA"/>
</dbReference>
<feature type="transmembrane region" description="Helical" evidence="9">
    <location>
        <begin position="352"/>
        <end position="373"/>
    </location>
</feature>
<dbReference type="GO" id="GO:0022857">
    <property type="term" value="F:transmembrane transporter activity"/>
    <property type="evidence" value="ECO:0007669"/>
    <property type="project" value="InterPro"/>
</dbReference>
<dbReference type="Gene3D" id="1.20.1250.20">
    <property type="entry name" value="MFS general substrate transporter like domains"/>
    <property type="match status" value="1"/>
</dbReference>
<feature type="transmembrane region" description="Helical" evidence="9">
    <location>
        <begin position="126"/>
        <end position="148"/>
    </location>
</feature>
<reference evidence="11" key="1">
    <citation type="submission" date="2020-08" db="EMBL/GenBank/DDBJ databases">
        <title>A bifunctional nitrone conjugated secondary metabolite targeting the ribosome.</title>
        <authorList>
            <person name="Limbrick E.M."/>
            <person name="Graf M."/>
            <person name="Derewacz D.K."/>
            <person name="Nguyen F."/>
            <person name="Spraggins J.M."/>
            <person name="Wieland M."/>
            <person name="Ynigez-Gutierrez A.E."/>
            <person name="Reisman B.J."/>
            <person name="Zinshteyn B."/>
            <person name="McCulloch K."/>
            <person name="Iverson T.M."/>
            <person name="Green R."/>
            <person name="Wilson D.N."/>
            <person name="Bachmann B.O."/>
        </authorList>
    </citation>
    <scope>NUCLEOTIDE SEQUENCE</scope>
    <source>
        <strain evidence="11">Africana</strain>
    </source>
</reference>
<keyword evidence="6 9" id="KW-1133">Transmembrane helix</keyword>
<keyword evidence="7 9" id="KW-0472">Membrane</keyword>
<dbReference type="GO" id="GO:0005886">
    <property type="term" value="C:plasma membrane"/>
    <property type="evidence" value="ECO:0007669"/>
    <property type="project" value="UniProtKB-SubCell"/>
</dbReference>
<comment type="subcellular location">
    <subcellularLocation>
        <location evidence="1">Cell membrane</location>
        <topology evidence="1">Multi-pass membrane protein</topology>
    </subcellularLocation>
</comment>
<feature type="transmembrane region" description="Helical" evidence="9">
    <location>
        <begin position="258"/>
        <end position="280"/>
    </location>
</feature>
<dbReference type="PANTHER" id="PTHR23501:SF197">
    <property type="entry name" value="COMD"/>
    <property type="match status" value="1"/>
</dbReference>
<evidence type="ECO:0000256" key="9">
    <source>
        <dbReference type="SAM" id="Phobius"/>
    </source>
</evidence>
<evidence type="ECO:0000259" key="10">
    <source>
        <dbReference type="PROSITE" id="PS50850"/>
    </source>
</evidence>
<keyword evidence="3" id="KW-0813">Transport</keyword>
<gene>
    <name evidence="11" type="primary">eveU5</name>
    <name evidence="11" type="ORF">HZU44_04075</name>
</gene>
<keyword evidence="4" id="KW-1003">Cell membrane</keyword>
<organism evidence="11">
    <name type="scientific">Micromonospora carbonacea</name>
    <dbReference type="NCBI Taxonomy" id="47853"/>
    <lineage>
        <taxon>Bacteria</taxon>
        <taxon>Bacillati</taxon>
        <taxon>Actinomycetota</taxon>
        <taxon>Actinomycetes</taxon>
        <taxon>Micromonosporales</taxon>
        <taxon>Micromonosporaceae</taxon>
        <taxon>Micromonospora</taxon>
    </lineage>
</organism>
<feature type="transmembrane region" description="Helical" evidence="9">
    <location>
        <begin position="322"/>
        <end position="340"/>
    </location>
</feature>
<evidence type="ECO:0000256" key="1">
    <source>
        <dbReference type="ARBA" id="ARBA00004651"/>
    </source>
</evidence>
<evidence type="ECO:0000256" key="8">
    <source>
        <dbReference type="SAM" id="MobiDB-lite"/>
    </source>
</evidence>
<dbReference type="PROSITE" id="PS50850">
    <property type="entry name" value="MFS"/>
    <property type="match status" value="1"/>
</dbReference>
<dbReference type="Pfam" id="PF07690">
    <property type="entry name" value="MFS_1"/>
    <property type="match status" value="1"/>
</dbReference>
<feature type="region of interest" description="Disordered" evidence="8">
    <location>
        <begin position="489"/>
        <end position="510"/>
    </location>
</feature>
<evidence type="ECO:0000256" key="3">
    <source>
        <dbReference type="ARBA" id="ARBA00022448"/>
    </source>
</evidence>
<feature type="transmembrane region" description="Helical" evidence="9">
    <location>
        <begin position="98"/>
        <end position="119"/>
    </location>
</feature>
<feature type="transmembrane region" description="Helical" evidence="9">
    <location>
        <begin position="160"/>
        <end position="178"/>
    </location>
</feature>
<dbReference type="InterPro" id="IPR020846">
    <property type="entry name" value="MFS_dom"/>
</dbReference>
<dbReference type="AlphaFoldDB" id="A0A7D5YH42"/>
<sequence length="510" mass="52816">MVALVAVMIPMVLATLDNTIIGTALPTVVGELGGLSTLSWVITSYTLATAASTPVWGKLADMYGGKVVFVATLVVFLAGSLLSGMAQSITQLTVFRAVHGLGAGGLMVCAFAIMVEVLAGPDLPKYQGIMSATMGLTMVAGPLVGGLITDELGWRWCFYINLPIGAVALLIVVLMMHLPRRHTKARIDYAGAALLTVVSSCVVLVTTWGGITYPWASPMILGLVALGVLTCALFVVVERRVAEPLVPLAMFRSLNFTLSTLIAFLVGFALIAGLTFLALFQQAVQGASASDSGLLLLPLLLSMAAVNVVGGRLMSGGRSYRLLMLAGAALMTLSLLLFALMDVGTSRTVTAIPMVGFGAGLGLLMQTSLMVALSSVEMRNLGVAASTSTLFRTIGGAVGASATVSLFSVRVQSALADRGVADVADLLGHSARLDAAGLAQLPRAVRVHFMHAVASGTRWAFLMTVLAGLICVAAAWFLRRVTPLTSAPVAPEPARDVAAPAASSGRAPNY</sequence>
<dbReference type="CDD" id="cd17502">
    <property type="entry name" value="MFS_Azr1_MDR_like"/>
    <property type="match status" value="1"/>
</dbReference>
<feature type="transmembrane region" description="Helical" evidence="9">
    <location>
        <begin position="292"/>
        <end position="310"/>
    </location>
</feature>
<feature type="domain" description="Major facilitator superfamily (MFS) profile" evidence="10">
    <location>
        <begin position="3"/>
        <end position="483"/>
    </location>
</feature>
<feature type="transmembrane region" description="Helical" evidence="9">
    <location>
        <begin position="215"/>
        <end position="237"/>
    </location>
</feature>
<dbReference type="PANTHER" id="PTHR23501">
    <property type="entry name" value="MAJOR FACILITATOR SUPERFAMILY"/>
    <property type="match status" value="1"/>
</dbReference>
<feature type="transmembrane region" description="Helical" evidence="9">
    <location>
        <begin position="459"/>
        <end position="478"/>
    </location>
</feature>
<accession>A0A7D5YH42</accession>
<dbReference type="SUPFAM" id="SSF103473">
    <property type="entry name" value="MFS general substrate transporter"/>
    <property type="match status" value="1"/>
</dbReference>
<proteinExistence type="inferred from homology"/>
<evidence type="ECO:0000256" key="5">
    <source>
        <dbReference type="ARBA" id="ARBA00022692"/>
    </source>
</evidence>
<dbReference type="InterPro" id="IPR036259">
    <property type="entry name" value="MFS_trans_sf"/>
</dbReference>